<proteinExistence type="predicted"/>
<keyword evidence="3" id="KW-0804">Transcription</keyword>
<dbReference type="PROSITE" id="PS01117">
    <property type="entry name" value="HTH_MARR_1"/>
    <property type="match status" value="1"/>
</dbReference>
<dbReference type="Gene3D" id="1.10.10.10">
    <property type="entry name" value="Winged helix-like DNA-binding domain superfamily/Winged helix DNA-binding domain"/>
    <property type="match status" value="1"/>
</dbReference>
<dbReference type="InterPro" id="IPR023187">
    <property type="entry name" value="Tscrpt_reg_MarR-type_CS"/>
</dbReference>
<keyword evidence="7" id="KW-1185">Reference proteome</keyword>
<comment type="caution">
    <text evidence="6">The sequence shown here is derived from an EMBL/GenBank/DDBJ whole genome shotgun (WGS) entry which is preliminary data.</text>
</comment>
<evidence type="ECO:0000313" key="7">
    <source>
        <dbReference type="Proteomes" id="UP000805614"/>
    </source>
</evidence>
<evidence type="ECO:0000256" key="4">
    <source>
        <dbReference type="SAM" id="MobiDB-lite"/>
    </source>
</evidence>
<dbReference type="Pfam" id="PF12802">
    <property type="entry name" value="MarR_2"/>
    <property type="match status" value="1"/>
</dbReference>
<dbReference type="InterPro" id="IPR036388">
    <property type="entry name" value="WH-like_DNA-bd_sf"/>
</dbReference>
<organism evidence="6 7">
    <name type="scientific">Actinomadura alba</name>
    <dbReference type="NCBI Taxonomy" id="406431"/>
    <lineage>
        <taxon>Bacteria</taxon>
        <taxon>Bacillati</taxon>
        <taxon>Actinomycetota</taxon>
        <taxon>Actinomycetes</taxon>
        <taxon>Streptosporangiales</taxon>
        <taxon>Thermomonosporaceae</taxon>
        <taxon>Actinomadura</taxon>
    </lineage>
</organism>
<dbReference type="RefSeq" id="WP_187242112.1">
    <property type="nucleotide sequence ID" value="NZ_BAAAOK010000017.1"/>
</dbReference>
<dbReference type="PANTHER" id="PTHR33164">
    <property type="entry name" value="TRANSCRIPTIONAL REGULATOR, MARR FAMILY"/>
    <property type="match status" value="1"/>
</dbReference>
<dbReference type="InterPro" id="IPR036390">
    <property type="entry name" value="WH_DNA-bd_sf"/>
</dbReference>
<protein>
    <submittedName>
        <fullName evidence="6">Winged helix-turn-helix transcriptional regulator</fullName>
    </submittedName>
</protein>
<gene>
    <name evidence="6" type="ORF">HKK74_06270</name>
</gene>
<feature type="region of interest" description="Disordered" evidence="4">
    <location>
        <begin position="149"/>
        <end position="175"/>
    </location>
</feature>
<dbReference type="SUPFAM" id="SSF46785">
    <property type="entry name" value="Winged helix' DNA-binding domain"/>
    <property type="match status" value="1"/>
</dbReference>
<evidence type="ECO:0000256" key="1">
    <source>
        <dbReference type="ARBA" id="ARBA00023015"/>
    </source>
</evidence>
<keyword evidence="2" id="KW-0238">DNA-binding</keyword>
<evidence type="ECO:0000259" key="5">
    <source>
        <dbReference type="PROSITE" id="PS50995"/>
    </source>
</evidence>
<reference evidence="6 7" key="1">
    <citation type="submission" date="2020-06" db="EMBL/GenBank/DDBJ databases">
        <title>Actinomadura xiongansis sp. nov., isolated from soil of Baiyangdian.</title>
        <authorList>
            <person name="Zhang X."/>
        </authorList>
    </citation>
    <scope>NUCLEOTIDE SEQUENCE [LARGE SCALE GENOMIC DNA]</scope>
    <source>
        <strain evidence="6 7">HBUM206468</strain>
    </source>
</reference>
<sequence length="175" mass="19214">MAEREQIPEIEPTAQLLIVVAARFSRLNNKVLGQLEIPLTYRQHRLLVRISEGHTSLAALAAFGNLTLPTVSESVDGLVRRGLLTRGADPDDRRLRHLELTPVGHSACVAGQLALGSVTEDLLRVLPEEARQRLHESLNTIYEAATTYFRSEEPGKATPGGTASRRPKDKRPGLP</sequence>
<feature type="domain" description="HTH marR-type" evidence="5">
    <location>
        <begin position="10"/>
        <end position="143"/>
    </location>
</feature>
<name>A0ABR7LJU4_9ACTN</name>
<evidence type="ECO:0000256" key="3">
    <source>
        <dbReference type="ARBA" id="ARBA00023163"/>
    </source>
</evidence>
<dbReference type="Proteomes" id="UP000805614">
    <property type="component" value="Unassembled WGS sequence"/>
</dbReference>
<dbReference type="InterPro" id="IPR000835">
    <property type="entry name" value="HTH_MarR-typ"/>
</dbReference>
<evidence type="ECO:0000256" key="2">
    <source>
        <dbReference type="ARBA" id="ARBA00023125"/>
    </source>
</evidence>
<keyword evidence="1" id="KW-0805">Transcription regulation</keyword>
<dbReference type="EMBL" id="JABVEC010000003">
    <property type="protein sequence ID" value="MBC6465096.1"/>
    <property type="molecule type" value="Genomic_DNA"/>
</dbReference>
<dbReference type="SMART" id="SM00347">
    <property type="entry name" value="HTH_MARR"/>
    <property type="match status" value="1"/>
</dbReference>
<dbReference type="PANTHER" id="PTHR33164:SF43">
    <property type="entry name" value="HTH-TYPE TRANSCRIPTIONAL REPRESSOR YETL"/>
    <property type="match status" value="1"/>
</dbReference>
<dbReference type="InterPro" id="IPR039422">
    <property type="entry name" value="MarR/SlyA-like"/>
</dbReference>
<dbReference type="PROSITE" id="PS50995">
    <property type="entry name" value="HTH_MARR_2"/>
    <property type="match status" value="1"/>
</dbReference>
<evidence type="ECO:0000313" key="6">
    <source>
        <dbReference type="EMBL" id="MBC6465096.1"/>
    </source>
</evidence>
<accession>A0ABR7LJU4</accession>